<dbReference type="AlphaFoldDB" id="A0A438BYF7"/>
<dbReference type="EMBL" id="QGNW01002591">
    <property type="protein sequence ID" value="RVW16031.1"/>
    <property type="molecule type" value="Genomic_DNA"/>
</dbReference>
<protein>
    <submittedName>
        <fullName evidence="1">Uncharacterized protein</fullName>
    </submittedName>
</protein>
<evidence type="ECO:0000313" key="2">
    <source>
        <dbReference type="Proteomes" id="UP000288805"/>
    </source>
</evidence>
<dbReference type="Proteomes" id="UP000288805">
    <property type="component" value="Unassembled WGS sequence"/>
</dbReference>
<name>A0A438BYF7_VITVI</name>
<organism evidence="1 2">
    <name type="scientific">Vitis vinifera</name>
    <name type="common">Grape</name>
    <dbReference type="NCBI Taxonomy" id="29760"/>
    <lineage>
        <taxon>Eukaryota</taxon>
        <taxon>Viridiplantae</taxon>
        <taxon>Streptophyta</taxon>
        <taxon>Embryophyta</taxon>
        <taxon>Tracheophyta</taxon>
        <taxon>Spermatophyta</taxon>
        <taxon>Magnoliopsida</taxon>
        <taxon>eudicotyledons</taxon>
        <taxon>Gunneridae</taxon>
        <taxon>Pentapetalae</taxon>
        <taxon>rosids</taxon>
        <taxon>Vitales</taxon>
        <taxon>Vitaceae</taxon>
        <taxon>Viteae</taxon>
        <taxon>Vitis</taxon>
    </lineage>
</organism>
<accession>A0A438BYF7</accession>
<comment type="caution">
    <text evidence="1">The sequence shown here is derived from an EMBL/GenBank/DDBJ whole genome shotgun (WGS) entry which is preliminary data.</text>
</comment>
<reference evidence="1 2" key="1">
    <citation type="journal article" date="2018" name="PLoS Genet.">
        <title>Population sequencing reveals clonal diversity and ancestral inbreeding in the grapevine cultivar Chardonnay.</title>
        <authorList>
            <person name="Roach M.J."/>
            <person name="Johnson D.L."/>
            <person name="Bohlmann J."/>
            <person name="van Vuuren H.J."/>
            <person name="Jones S.J."/>
            <person name="Pretorius I.S."/>
            <person name="Schmidt S.A."/>
            <person name="Borneman A.R."/>
        </authorList>
    </citation>
    <scope>NUCLEOTIDE SEQUENCE [LARGE SCALE GENOMIC DNA]</scope>
    <source>
        <strain evidence="2">cv. Chardonnay</strain>
        <tissue evidence="1">Leaf</tissue>
    </source>
</reference>
<gene>
    <name evidence="1" type="ORF">CK203_079074</name>
</gene>
<sequence length="72" mass="8003">MLMFPLNLTLIDNLGYCHCKDERRVPGENGTARMSGMCPILYFLSLINGSISSSCSAVVRKKSSYQLKNETV</sequence>
<evidence type="ECO:0000313" key="1">
    <source>
        <dbReference type="EMBL" id="RVW16031.1"/>
    </source>
</evidence>
<proteinExistence type="predicted"/>